<accession>A0A2S5R9Y4</accession>
<gene>
    <name evidence="2" type="ORF">ELUCI_v1c08980</name>
</gene>
<dbReference type="NCBIfam" id="TIGR02167">
    <property type="entry name" value="Liste_lipo_26"/>
    <property type="match status" value="7"/>
</dbReference>
<dbReference type="Proteomes" id="UP000237865">
    <property type="component" value="Unassembled WGS sequence"/>
</dbReference>
<sequence length="578" mass="65937">MKKTLIFIGITATIGLNVSAVVACNKTKKSTSQTSPANYDALKLLIANAKKIKLKSKTFEAFNELKEAIKTAESLSQSLKSEDQKKIDDTLSTLENAIQTFNNSGRRLASNAELLRLVKLGQEMTSRDDVQHSPEDKEALRREIHRAERVSFFRDLKKQTNIDQATAFLQHALNAFQGVATQKRDLKAFQHYLEQVFYAKEEYWNINDLIQAINEQCIDVIGGITISEMGIDASLNPEQLNVKKFKFTALNKSSFSGEVELYQVLNKANQNKTIYIEEVTNKIKSATISAPDRTTKILNIGWDIKFKADTMPIGVQNVPNYISPLITNLDGLFGRSHIDEFTTFNQNLSNWNTSNITHMNYVFHNAAKFNGDISTWDTSKVTAMSFMFSNALEFNGDITNWNTSNVTNMSSMFWEARAFNQDLSAWNTANVENMSTMFAGTRAFNGDISDWDTSKVGNMYSMFYGSYLFNVDISNWKTTNVKNMSYMFYRARAFNQKLSSWDTSQTTDMRRMFAESWVFNQDLSTWDTAKVTNMNEMFSESRAFNQDISKWNVEAVLDFRDFASESKLIPTHQPPKFR</sequence>
<keyword evidence="1" id="KW-0732">Signal</keyword>
<dbReference type="Gene3D" id="1.20.1270.90">
    <property type="entry name" value="AF1782-like"/>
    <property type="match status" value="1"/>
</dbReference>
<proteinExistence type="predicted"/>
<dbReference type="Pfam" id="PF03382">
    <property type="entry name" value="DUF285"/>
    <property type="match status" value="2"/>
</dbReference>
<keyword evidence="3" id="KW-1185">Reference proteome</keyword>
<dbReference type="InterPro" id="IPR005046">
    <property type="entry name" value="DUF285"/>
</dbReference>
<organism evidence="2 3">
    <name type="scientific">Williamsoniiplasma lucivorax</name>
    <dbReference type="NCBI Taxonomy" id="209274"/>
    <lineage>
        <taxon>Bacteria</taxon>
        <taxon>Bacillati</taxon>
        <taxon>Mycoplasmatota</taxon>
        <taxon>Mollicutes</taxon>
        <taxon>Entomoplasmatales</taxon>
        <taxon>Williamsoniiplasma</taxon>
    </lineage>
</organism>
<evidence type="ECO:0000256" key="1">
    <source>
        <dbReference type="SAM" id="SignalP"/>
    </source>
</evidence>
<dbReference type="EMBL" id="PHNE01000006">
    <property type="protein sequence ID" value="PPE04118.1"/>
    <property type="molecule type" value="Genomic_DNA"/>
</dbReference>
<evidence type="ECO:0000313" key="3">
    <source>
        <dbReference type="Proteomes" id="UP000237865"/>
    </source>
</evidence>
<evidence type="ECO:0000313" key="2">
    <source>
        <dbReference type="EMBL" id="PPE04118.1"/>
    </source>
</evidence>
<name>A0A2S5R9Y4_9MOLU</name>
<dbReference type="PROSITE" id="PS51257">
    <property type="entry name" value="PROKAR_LIPOPROTEIN"/>
    <property type="match status" value="1"/>
</dbReference>
<protein>
    <recommendedName>
        <fullName evidence="4">Lipoprotein</fullName>
    </recommendedName>
</protein>
<reference evidence="2 3" key="1">
    <citation type="submission" date="2017-11" db="EMBL/GenBank/DDBJ databases">
        <title>Genome sequence of Entomoplasma lucivorax PIPN-2 (ATCC 49196).</title>
        <authorList>
            <person name="Lo W.-S."/>
            <person name="Gasparich G.E."/>
            <person name="Kuo C.-H."/>
        </authorList>
    </citation>
    <scope>NUCLEOTIDE SEQUENCE [LARGE SCALE GENOMIC DNA]</scope>
    <source>
        <strain evidence="2 3">PIPN-2</strain>
    </source>
</reference>
<feature type="signal peptide" evidence="1">
    <location>
        <begin position="1"/>
        <end position="23"/>
    </location>
</feature>
<comment type="caution">
    <text evidence="2">The sequence shown here is derived from an EMBL/GenBank/DDBJ whole genome shotgun (WGS) entry which is preliminary data.</text>
</comment>
<dbReference type="AlphaFoldDB" id="A0A2S5R9Y4"/>
<evidence type="ECO:0008006" key="4">
    <source>
        <dbReference type="Google" id="ProtNLM"/>
    </source>
</evidence>
<dbReference type="RefSeq" id="WP_051437403.1">
    <property type="nucleotide sequence ID" value="NZ_PHNE01000006.1"/>
</dbReference>
<dbReference type="InterPro" id="IPR011889">
    <property type="entry name" value="Liste_lipo_26"/>
</dbReference>
<feature type="chain" id="PRO_5015689217" description="Lipoprotein" evidence="1">
    <location>
        <begin position="24"/>
        <end position="578"/>
    </location>
</feature>